<proteinExistence type="predicted"/>
<feature type="signal peptide" evidence="2">
    <location>
        <begin position="1"/>
        <end position="24"/>
    </location>
</feature>
<gene>
    <name evidence="5" type="primary">LOC100373425</name>
</gene>
<dbReference type="InterPro" id="IPR013106">
    <property type="entry name" value="Ig_V-set"/>
</dbReference>
<dbReference type="Pfam" id="PF07686">
    <property type="entry name" value="V-set"/>
    <property type="match status" value="1"/>
</dbReference>
<dbReference type="InterPro" id="IPR036179">
    <property type="entry name" value="Ig-like_dom_sf"/>
</dbReference>
<dbReference type="GeneID" id="100373425"/>
<dbReference type="InterPro" id="IPR013783">
    <property type="entry name" value="Ig-like_fold"/>
</dbReference>
<dbReference type="SMART" id="SM00406">
    <property type="entry name" value="IGv"/>
    <property type="match status" value="1"/>
</dbReference>
<evidence type="ECO:0000259" key="3">
    <source>
        <dbReference type="PROSITE" id="PS50835"/>
    </source>
</evidence>
<dbReference type="SUPFAM" id="SSF48726">
    <property type="entry name" value="Immunoglobulin"/>
    <property type="match status" value="1"/>
</dbReference>
<evidence type="ECO:0000313" key="4">
    <source>
        <dbReference type="Proteomes" id="UP000694865"/>
    </source>
</evidence>
<dbReference type="CDD" id="cd00096">
    <property type="entry name" value="Ig"/>
    <property type="match status" value="1"/>
</dbReference>
<sequence>MEADKKMLTVTILLIGALISTVTSVVVTVNQEQSAQPGDGSVALYCALSDIPDGAITTTVEWQKSREDGSKMFLARSVNPGQMTSIDPRYAIVNEGSLSISDVNVNDTGTYWCQGRVTVTMSDAQEDTKSTMLHVAGPTTPEAPPKTTKAAEKTDSPDTDGATTRQYRISLISFCFVLISFLY</sequence>
<dbReference type="InterPro" id="IPR003599">
    <property type="entry name" value="Ig_sub"/>
</dbReference>
<protein>
    <submittedName>
        <fullName evidence="5">Uncharacterized protein LOC100373425</fullName>
    </submittedName>
</protein>
<feature type="chain" id="PRO_5045156910" evidence="2">
    <location>
        <begin position="25"/>
        <end position="183"/>
    </location>
</feature>
<dbReference type="RefSeq" id="XP_002737294.1">
    <property type="nucleotide sequence ID" value="XM_002737248.2"/>
</dbReference>
<feature type="region of interest" description="Disordered" evidence="1">
    <location>
        <begin position="134"/>
        <end position="162"/>
    </location>
</feature>
<reference evidence="5" key="1">
    <citation type="submission" date="2025-08" db="UniProtKB">
        <authorList>
            <consortium name="RefSeq"/>
        </authorList>
    </citation>
    <scope>IDENTIFICATION</scope>
    <source>
        <tissue evidence="5">Testes</tissue>
    </source>
</reference>
<keyword evidence="4" id="KW-1185">Reference proteome</keyword>
<accession>A0ABM0GTY9</accession>
<dbReference type="PROSITE" id="PS50835">
    <property type="entry name" value="IG_LIKE"/>
    <property type="match status" value="1"/>
</dbReference>
<evidence type="ECO:0000313" key="5">
    <source>
        <dbReference type="RefSeq" id="XP_002737294.1"/>
    </source>
</evidence>
<keyword evidence="2" id="KW-0732">Signal</keyword>
<organism evidence="4 5">
    <name type="scientific">Saccoglossus kowalevskii</name>
    <name type="common">Acorn worm</name>
    <dbReference type="NCBI Taxonomy" id="10224"/>
    <lineage>
        <taxon>Eukaryota</taxon>
        <taxon>Metazoa</taxon>
        <taxon>Hemichordata</taxon>
        <taxon>Enteropneusta</taxon>
        <taxon>Harrimaniidae</taxon>
        <taxon>Saccoglossus</taxon>
    </lineage>
</organism>
<evidence type="ECO:0000256" key="1">
    <source>
        <dbReference type="SAM" id="MobiDB-lite"/>
    </source>
</evidence>
<dbReference type="SMART" id="SM00409">
    <property type="entry name" value="IG"/>
    <property type="match status" value="1"/>
</dbReference>
<dbReference type="Proteomes" id="UP000694865">
    <property type="component" value="Unplaced"/>
</dbReference>
<dbReference type="InterPro" id="IPR007110">
    <property type="entry name" value="Ig-like_dom"/>
</dbReference>
<feature type="domain" description="Ig-like" evidence="3">
    <location>
        <begin position="23"/>
        <end position="114"/>
    </location>
</feature>
<evidence type="ECO:0000256" key="2">
    <source>
        <dbReference type="SAM" id="SignalP"/>
    </source>
</evidence>
<dbReference type="Gene3D" id="2.60.40.10">
    <property type="entry name" value="Immunoglobulins"/>
    <property type="match status" value="1"/>
</dbReference>
<name>A0ABM0GTY9_SACKO</name>